<feature type="transmembrane region" description="Helical" evidence="1">
    <location>
        <begin position="158"/>
        <end position="179"/>
    </location>
</feature>
<evidence type="ECO:0008006" key="5">
    <source>
        <dbReference type="Google" id="ProtNLM"/>
    </source>
</evidence>
<keyword evidence="1" id="KW-0812">Transmembrane</keyword>
<keyword evidence="1" id="KW-0472">Membrane</keyword>
<keyword evidence="4" id="KW-1185">Reference proteome</keyword>
<name>A0ABW4T478_9ACTN</name>
<comment type="caution">
    <text evidence="3">The sequence shown here is derived from an EMBL/GenBank/DDBJ whole genome shotgun (WGS) entry which is preliminary data.</text>
</comment>
<feature type="chain" id="PRO_5046991191" description="Secreted protein" evidence="2">
    <location>
        <begin position="24"/>
        <end position="405"/>
    </location>
</feature>
<accession>A0ABW4T478</accession>
<keyword evidence="2" id="KW-0732">Signal</keyword>
<feature type="transmembrane region" description="Helical" evidence="1">
    <location>
        <begin position="129"/>
        <end position="151"/>
    </location>
</feature>
<proteinExistence type="predicted"/>
<keyword evidence="1" id="KW-1133">Transmembrane helix</keyword>
<reference evidence="4" key="1">
    <citation type="journal article" date="2019" name="Int. J. Syst. Evol. Microbiol.">
        <title>The Global Catalogue of Microorganisms (GCM) 10K type strain sequencing project: providing services to taxonomists for standard genome sequencing and annotation.</title>
        <authorList>
            <consortium name="The Broad Institute Genomics Platform"/>
            <consortium name="The Broad Institute Genome Sequencing Center for Infectious Disease"/>
            <person name="Wu L."/>
            <person name="Ma J."/>
        </authorList>
    </citation>
    <scope>NUCLEOTIDE SEQUENCE [LARGE SCALE GENOMIC DNA]</scope>
    <source>
        <strain evidence="4">ICMP 6774ER</strain>
    </source>
</reference>
<dbReference type="Proteomes" id="UP001597368">
    <property type="component" value="Unassembled WGS sequence"/>
</dbReference>
<dbReference type="RefSeq" id="WP_379577004.1">
    <property type="nucleotide sequence ID" value="NZ_JBHUFV010000051.1"/>
</dbReference>
<protein>
    <recommendedName>
        <fullName evidence="5">Secreted protein</fullName>
    </recommendedName>
</protein>
<evidence type="ECO:0000313" key="3">
    <source>
        <dbReference type="EMBL" id="MFD1936586.1"/>
    </source>
</evidence>
<evidence type="ECO:0000256" key="1">
    <source>
        <dbReference type="SAM" id="Phobius"/>
    </source>
</evidence>
<gene>
    <name evidence="3" type="ORF">ACFSKW_34450</name>
</gene>
<dbReference type="EMBL" id="JBHUFV010000051">
    <property type="protein sequence ID" value="MFD1936586.1"/>
    <property type="molecule type" value="Genomic_DNA"/>
</dbReference>
<feature type="signal peptide" evidence="2">
    <location>
        <begin position="1"/>
        <end position="23"/>
    </location>
</feature>
<evidence type="ECO:0000256" key="2">
    <source>
        <dbReference type="SAM" id="SignalP"/>
    </source>
</evidence>
<organism evidence="3 4">
    <name type="scientific">Nonomuraea mangrovi</name>
    <dbReference type="NCBI Taxonomy" id="2316207"/>
    <lineage>
        <taxon>Bacteria</taxon>
        <taxon>Bacillati</taxon>
        <taxon>Actinomycetota</taxon>
        <taxon>Actinomycetes</taxon>
        <taxon>Streptosporangiales</taxon>
        <taxon>Streptosporangiaceae</taxon>
        <taxon>Nonomuraea</taxon>
    </lineage>
</organism>
<sequence length="405" mass="41907">MKSTIVMALVAAALLALSPTAPALAHGVEAGADLRVTQTFGAGEVTLVIAGVSQAPAPLLVNAQAVHPISLKLELRSLTDGSTSTGSVSVGREPAVLQAGHAGPYELRVRAGDEVSVIPFRVLVPGSAWWTMVGDGAVLALGLLLVGGVLANRMPRPLVGAASAAAAVAVVVMLLKPYLPPVQQPGATPVAEPGRPYAQGRFSTQPARPATGAEFTLTLRLADGSTGRPVDDLAVHHEAPAHLVITSQDGAVFRHLHPLRTAPGVLTVRLSLPRPGRYLAHSEIERQQSGGQLLSGAFEVSGTARPVSQETAVPRLTPAAPVAGSPVTIEIGTQGPIRPWLGMPGHLIVRSQDGAHLAHAHGTADSASALRFTLTLPEPGRYLAWAQYLEGGGLLTRSFTLEVDR</sequence>
<evidence type="ECO:0000313" key="4">
    <source>
        <dbReference type="Proteomes" id="UP001597368"/>
    </source>
</evidence>